<dbReference type="PROSITE" id="PS50999">
    <property type="entry name" value="COX2_TM"/>
    <property type="match status" value="1"/>
</dbReference>
<dbReference type="GO" id="GO:0016020">
    <property type="term" value="C:membrane"/>
    <property type="evidence" value="ECO:0007669"/>
    <property type="project" value="UniProtKB-SubCell"/>
</dbReference>
<name>A0A9B0LU34_ODORO</name>
<feature type="signal peptide" evidence="8">
    <location>
        <begin position="1"/>
        <end position="18"/>
    </location>
</feature>
<gene>
    <name evidence="11" type="primary">LOC101379925</name>
</gene>
<feature type="compositionally biased region" description="Basic and acidic residues" evidence="7">
    <location>
        <begin position="200"/>
        <end position="214"/>
    </location>
</feature>
<dbReference type="InterPro" id="IPR011759">
    <property type="entry name" value="Cyt_c_oxidase_su2_TM_dom"/>
</dbReference>
<feature type="compositionally biased region" description="Polar residues" evidence="7">
    <location>
        <begin position="189"/>
        <end position="198"/>
    </location>
</feature>
<keyword evidence="4" id="KW-0597">Phosphoprotein</keyword>
<proteinExistence type="inferred from homology"/>
<accession>A0A9B0LU34</accession>
<keyword evidence="5 8" id="KW-0732">Signal</keyword>
<keyword evidence="6" id="KW-0325">Glycoprotein</keyword>
<evidence type="ECO:0000256" key="5">
    <source>
        <dbReference type="ARBA" id="ARBA00022729"/>
    </source>
</evidence>
<dbReference type="Proteomes" id="UP000245340">
    <property type="component" value="Unplaced"/>
</dbReference>
<sequence length="258" mass="28358">MKCFPILLLVSLASPSLAILNEQDEIHLEPQPTHACKSHVGHLQTGQHLGARNNLSSTSCCAVIEDGRRNYLSNPNASRWGVSAHPEMRRLVNLLEVEFPFNGIQNQGCAFQVLIDLDAGMGPQFSPATQLIPEKNHVSTENSSEETPISSEELGFEEEDVIKSTRRPKSQKLELLHPIPPEASFRNAAPQSEGTTELTLRADRSQGRGEEAGREATTPEGTLAELGHKIGKNLDKTVKETVNYVKSLLPHAYEVTRP</sequence>
<dbReference type="AlphaFoldDB" id="A0A9B0LU34"/>
<dbReference type="RefSeq" id="XP_004406320.1">
    <property type="nucleotide sequence ID" value="XM_004406263.1"/>
</dbReference>
<feature type="domain" description="Cytochrome oxidase subunit II transmembrane region profile" evidence="9">
    <location>
        <begin position="1"/>
        <end position="27"/>
    </location>
</feature>
<dbReference type="GO" id="GO:0022900">
    <property type="term" value="P:electron transport chain"/>
    <property type="evidence" value="ECO:0007669"/>
    <property type="project" value="InterPro"/>
</dbReference>
<evidence type="ECO:0000256" key="8">
    <source>
        <dbReference type="SAM" id="SignalP"/>
    </source>
</evidence>
<feature type="compositionally biased region" description="Polar residues" evidence="7">
    <location>
        <begin position="139"/>
        <end position="150"/>
    </location>
</feature>
<comment type="similarity">
    <text evidence="2">Belongs to the PP3/GlyCAM-1 family.</text>
</comment>
<evidence type="ECO:0000313" key="11">
    <source>
        <dbReference type="RefSeq" id="XP_004406320.1"/>
    </source>
</evidence>
<protein>
    <recommendedName>
        <fullName evidence="3">Glycosylation-dependent cell adhesion molecule 1</fullName>
    </recommendedName>
</protein>
<comment type="subcellular location">
    <subcellularLocation>
        <location evidence="1">Membrane</location>
        <topology evidence="1">Multi-pass membrane protein</topology>
    </subcellularLocation>
</comment>
<dbReference type="InterPro" id="IPR007906">
    <property type="entry name" value="GLYCAM-1"/>
</dbReference>
<evidence type="ECO:0000256" key="3">
    <source>
        <dbReference type="ARBA" id="ARBA00017339"/>
    </source>
</evidence>
<dbReference type="Pfam" id="PF05242">
    <property type="entry name" value="GLYCAM-1"/>
    <property type="match status" value="1"/>
</dbReference>
<evidence type="ECO:0000256" key="1">
    <source>
        <dbReference type="ARBA" id="ARBA00004141"/>
    </source>
</evidence>
<reference evidence="11" key="1">
    <citation type="submission" date="2025-08" db="UniProtKB">
        <authorList>
            <consortium name="RefSeq"/>
        </authorList>
    </citation>
    <scope>IDENTIFICATION</scope>
</reference>
<evidence type="ECO:0000256" key="7">
    <source>
        <dbReference type="SAM" id="MobiDB-lite"/>
    </source>
</evidence>
<evidence type="ECO:0000259" key="9">
    <source>
        <dbReference type="PROSITE" id="PS50999"/>
    </source>
</evidence>
<evidence type="ECO:0000256" key="6">
    <source>
        <dbReference type="ARBA" id="ARBA00023180"/>
    </source>
</evidence>
<keyword evidence="10" id="KW-1185">Reference proteome</keyword>
<feature type="region of interest" description="Disordered" evidence="7">
    <location>
        <begin position="136"/>
        <end position="221"/>
    </location>
</feature>
<evidence type="ECO:0000256" key="2">
    <source>
        <dbReference type="ARBA" id="ARBA00006292"/>
    </source>
</evidence>
<evidence type="ECO:0000313" key="10">
    <source>
        <dbReference type="Proteomes" id="UP000245340"/>
    </source>
</evidence>
<evidence type="ECO:0000256" key="4">
    <source>
        <dbReference type="ARBA" id="ARBA00022553"/>
    </source>
</evidence>
<feature type="chain" id="PRO_5038996738" description="Glycosylation-dependent cell adhesion molecule 1" evidence="8">
    <location>
        <begin position="19"/>
        <end position="258"/>
    </location>
</feature>
<organism evidence="10 11">
    <name type="scientific">Odobenus rosmarus divergens</name>
    <name type="common">Pacific walrus</name>
    <dbReference type="NCBI Taxonomy" id="9708"/>
    <lineage>
        <taxon>Eukaryota</taxon>
        <taxon>Metazoa</taxon>
        <taxon>Chordata</taxon>
        <taxon>Craniata</taxon>
        <taxon>Vertebrata</taxon>
        <taxon>Euteleostomi</taxon>
        <taxon>Mammalia</taxon>
        <taxon>Eutheria</taxon>
        <taxon>Laurasiatheria</taxon>
        <taxon>Carnivora</taxon>
        <taxon>Caniformia</taxon>
        <taxon>Pinnipedia</taxon>
        <taxon>Odobenidae</taxon>
        <taxon>Odobenus</taxon>
    </lineage>
</organism>